<dbReference type="AlphaFoldDB" id="A0A5C5ZBU8"/>
<dbReference type="EMBL" id="SJPJ01000001">
    <property type="protein sequence ID" value="TWT84608.1"/>
    <property type="molecule type" value="Genomic_DNA"/>
</dbReference>
<name>A0A5C5ZBU8_9BACT</name>
<dbReference type="Proteomes" id="UP000315010">
    <property type="component" value="Unassembled WGS sequence"/>
</dbReference>
<organism evidence="1 2">
    <name type="scientific">Novipirellula herctigrandis</name>
    <dbReference type="NCBI Taxonomy" id="2527986"/>
    <lineage>
        <taxon>Bacteria</taxon>
        <taxon>Pseudomonadati</taxon>
        <taxon>Planctomycetota</taxon>
        <taxon>Planctomycetia</taxon>
        <taxon>Pirellulales</taxon>
        <taxon>Pirellulaceae</taxon>
        <taxon>Novipirellula</taxon>
    </lineage>
</organism>
<evidence type="ECO:0000313" key="1">
    <source>
        <dbReference type="EMBL" id="TWT84608.1"/>
    </source>
</evidence>
<reference evidence="1 2" key="1">
    <citation type="submission" date="2019-02" db="EMBL/GenBank/DDBJ databases">
        <title>Deep-cultivation of Planctomycetes and their phenomic and genomic characterization uncovers novel biology.</title>
        <authorList>
            <person name="Wiegand S."/>
            <person name="Jogler M."/>
            <person name="Boedeker C."/>
            <person name="Pinto D."/>
            <person name="Vollmers J."/>
            <person name="Rivas-Marin E."/>
            <person name="Kohn T."/>
            <person name="Peeters S.H."/>
            <person name="Heuer A."/>
            <person name="Rast P."/>
            <person name="Oberbeckmann S."/>
            <person name="Bunk B."/>
            <person name="Jeske O."/>
            <person name="Meyerdierks A."/>
            <person name="Storesund J.E."/>
            <person name="Kallscheuer N."/>
            <person name="Luecker S."/>
            <person name="Lage O.M."/>
            <person name="Pohl T."/>
            <person name="Merkel B.J."/>
            <person name="Hornburger P."/>
            <person name="Mueller R.-W."/>
            <person name="Bruemmer F."/>
            <person name="Labrenz M."/>
            <person name="Spormann A.M."/>
            <person name="Op Den Camp H."/>
            <person name="Overmann J."/>
            <person name="Amann R."/>
            <person name="Jetten M.S.M."/>
            <person name="Mascher T."/>
            <person name="Medema M.H."/>
            <person name="Devos D.P."/>
            <person name="Kaster A.-K."/>
            <person name="Ovreas L."/>
            <person name="Rohde M."/>
            <person name="Galperin M.Y."/>
            <person name="Jogler C."/>
        </authorList>
    </citation>
    <scope>NUCLEOTIDE SEQUENCE [LARGE SCALE GENOMIC DNA]</scope>
    <source>
        <strain evidence="1 2">CA13</strain>
    </source>
</reference>
<proteinExistence type="predicted"/>
<accession>A0A5C5ZBU8</accession>
<keyword evidence="2" id="KW-1185">Reference proteome</keyword>
<sequence length="51" mass="5752">MSRYSVHTIETANEDSNATRSWLCLEPMECGSPIRELTPSRSSNILENHTS</sequence>
<evidence type="ECO:0000313" key="2">
    <source>
        <dbReference type="Proteomes" id="UP000315010"/>
    </source>
</evidence>
<gene>
    <name evidence="1" type="ORF">CA13_60880</name>
</gene>
<comment type="caution">
    <text evidence="1">The sequence shown here is derived from an EMBL/GenBank/DDBJ whole genome shotgun (WGS) entry which is preliminary data.</text>
</comment>
<protein>
    <submittedName>
        <fullName evidence="1">Uncharacterized protein</fullName>
    </submittedName>
</protein>